<organism evidence="2 3">
    <name type="scientific">Winogradskyella immobilis</name>
    <dbReference type="NCBI Taxonomy" id="2816852"/>
    <lineage>
        <taxon>Bacteria</taxon>
        <taxon>Pseudomonadati</taxon>
        <taxon>Bacteroidota</taxon>
        <taxon>Flavobacteriia</taxon>
        <taxon>Flavobacteriales</taxon>
        <taxon>Flavobacteriaceae</taxon>
        <taxon>Winogradskyella</taxon>
    </lineage>
</organism>
<dbReference type="EMBL" id="JAFMPT010000004">
    <property type="protein sequence ID" value="MCC1483885.1"/>
    <property type="molecule type" value="Genomic_DNA"/>
</dbReference>
<feature type="chain" id="PRO_5046151506" description="Outer membrane protein beta-barrel domain-containing protein" evidence="1">
    <location>
        <begin position="23"/>
        <end position="361"/>
    </location>
</feature>
<evidence type="ECO:0000313" key="3">
    <source>
        <dbReference type="Proteomes" id="UP000778797"/>
    </source>
</evidence>
<keyword evidence="1" id="KW-0732">Signal</keyword>
<protein>
    <recommendedName>
        <fullName evidence="4">Outer membrane protein beta-barrel domain-containing protein</fullName>
    </recommendedName>
</protein>
<dbReference type="RefSeq" id="WP_227476331.1">
    <property type="nucleotide sequence ID" value="NZ_JAFMPT010000004.1"/>
</dbReference>
<proteinExistence type="predicted"/>
<gene>
    <name evidence="2" type="ORF">J1C55_04720</name>
</gene>
<accession>A0ABS8ELC2</accession>
<reference evidence="2" key="2">
    <citation type="submission" date="2021-10" db="EMBL/GenBank/DDBJ databases">
        <title>Genome of Winogradskyella sp. E313.</title>
        <authorList>
            <person name="Zhou Y."/>
        </authorList>
    </citation>
    <scope>NUCLEOTIDE SEQUENCE</scope>
    <source>
        <strain evidence="2">E313</strain>
    </source>
</reference>
<comment type="caution">
    <text evidence="2">The sequence shown here is derived from an EMBL/GenBank/DDBJ whole genome shotgun (WGS) entry which is preliminary data.</text>
</comment>
<feature type="signal peptide" evidence="1">
    <location>
        <begin position="1"/>
        <end position="22"/>
    </location>
</feature>
<evidence type="ECO:0008006" key="4">
    <source>
        <dbReference type="Google" id="ProtNLM"/>
    </source>
</evidence>
<evidence type="ECO:0000313" key="2">
    <source>
        <dbReference type="EMBL" id="MCC1483885.1"/>
    </source>
</evidence>
<sequence>MKTITKHIVALILCLSVTGLSAQDKVETTVKTDTDKEYKIELLEKEKERIEESEREGLKSRIKSINKKQDRGEITAAEADELKKEAAKNTALNIENRLAVIDNKIEFLKRNSFVFNDGFSKEVRGIGINGRDYSIGINYDSKIKPPKYDRRTNNQFVFAIGFNNAIEDGQSLGDTPYELGGSGFVELGWNWKTRLFKESNFSRIVYGFSFQWNKLNAKDDLFFVQNGDITSLEEFPVDLKKSQLRVTNLVFPVHFEFGPSKKREYKDKIRYSTYNQFKIGVGGYGGVRLATQQKLRFREDGDRVKQKIRRNFNASDFIYGLSAYVGIGSTSLYAKYDLNSLFKDQAVDQNNISLGVRFDFD</sequence>
<evidence type="ECO:0000256" key="1">
    <source>
        <dbReference type="SAM" id="SignalP"/>
    </source>
</evidence>
<dbReference type="Proteomes" id="UP000778797">
    <property type="component" value="Unassembled WGS sequence"/>
</dbReference>
<reference evidence="2" key="1">
    <citation type="submission" date="2021-03" db="EMBL/GenBank/DDBJ databases">
        <authorList>
            <person name="Ping X."/>
        </authorList>
    </citation>
    <scope>NUCLEOTIDE SEQUENCE</scope>
    <source>
        <strain evidence="2">E313</strain>
    </source>
</reference>
<name>A0ABS8ELC2_9FLAO</name>
<keyword evidence="3" id="KW-1185">Reference proteome</keyword>